<feature type="region of interest" description="Disordered" evidence="1">
    <location>
        <begin position="83"/>
        <end position="134"/>
    </location>
</feature>
<feature type="compositionally biased region" description="Gly residues" evidence="1">
    <location>
        <begin position="122"/>
        <end position="134"/>
    </location>
</feature>
<proteinExistence type="predicted"/>
<feature type="non-terminal residue" evidence="2">
    <location>
        <position position="305"/>
    </location>
</feature>
<feature type="compositionally biased region" description="Basic and acidic residues" evidence="1">
    <location>
        <begin position="87"/>
        <end position="99"/>
    </location>
</feature>
<accession>A0A6J4JMY7</accession>
<feature type="region of interest" description="Disordered" evidence="1">
    <location>
        <begin position="249"/>
        <end position="305"/>
    </location>
</feature>
<dbReference type="AlphaFoldDB" id="A0A6J4JMY7"/>
<name>A0A6J4JMY7_9PROT</name>
<evidence type="ECO:0000256" key="1">
    <source>
        <dbReference type="SAM" id="MobiDB-lite"/>
    </source>
</evidence>
<protein>
    <submittedName>
        <fullName evidence="2">ABC transporter, permease protein 1 (Cluster 5, nickel/peptides/opines)</fullName>
    </submittedName>
</protein>
<feature type="non-terminal residue" evidence="2">
    <location>
        <position position="1"/>
    </location>
</feature>
<organism evidence="2">
    <name type="scientific">uncultured Acetobacteraceae bacterium</name>
    <dbReference type="NCBI Taxonomy" id="169975"/>
    <lineage>
        <taxon>Bacteria</taxon>
        <taxon>Pseudomonadati</taxon>
        <taxon>Pseudomonadota</taxon>
        <taxon>Alphaproteobacteria</taxon>
        <taxon>Acetobacterales</taxon>
        <taxon>Acetobacteraceae</taxon>
        <taxon>environmental samples</taxon>
    </lineage>
</organism>
<reference evidence="2" key="1">
    <citation type="submission" date="2020-02" db="EMBL/GenBank/DDBJ databases">
        <authorList>
            <person name="Meier V. D."/>
        </authorList>
    </citation>
    <scope>NUCLEOTIDE SEQUENCE</scope>
    <source>
        <strain evidence="2">AVDCRST_MAG08</strain>
    </source>
</reference>
<evidence type="ECO:0000313" key="2">
    <source>
        <dbReference type="EMBL" id="CAA9282682.1"/>
    </source>
</evidence>
<gene>
    <name evidence="2" type="ORF">AVDCRST_MAG08-3893</name>
</gene>
<feature type="compositionally biased region" description="Basic and acidic residues" evidence="1">
    <location>
        <begin position="282"/>
        <end position="297"/>
    </location>
</feature>
<feature type="compositionally biased region" description="Basic residues" evidence="1">
    <location>
        <begin position="112"/>
        <end position="121"/>
    </location>
</feature>
<sequence>DPVPPSPPRGRAACRDYRADAQLHAHAAVGRPGHLHCGTQCVAGGCRAHPSRLRPRSTADPAVFRLDRPRRVGRLRYLLFLPGAGGRPDRATPAHHDNPGPRWPRNSAGGRHPPRDRRRGAGGHLGGPDGDAGRAGGTGHAVLLARAVADDRARAAVAVAADLRDGILGALRDARNRAGLLGHPGADAVDTERDGRGAVLRLHPHRTSQGADALVHPGQARVAQRSHPRRLHRGGAAWFHARRLDRDRDGVRAPRRGLPGLGKHQQERLPGGAGRGAGAGADLHRPDPAGRPVERGPRPQAAHRM</sequence>
<dbReference type="EMBL" id="CADCTG010000302">
    <property type="protein sequence ID" value="CAA9282682.1"/>
    <property type="molecule type" value="Genomic_DNA"/>
</dbReference>